<dbReference type="STRING" id="45286.A0A0X8HRC7"/>
<dbReference type="GO" id="GO:0030490">
    <property type="term" value="P:maturation of SSU-rRNA"/>
    <property type="evidence" value="ECO:0007669"/>
    <property type="project" value="TreeGrafter"/>
</dbReference>
<dbReference type="InterPro" id="IPR007320">
    <property type="entry name" value="PDCD2_C"/>
</dbReference>
<reference evidence="2 3" key="1">
    <citation type="submission" date="2016-01" db="EMBL/GenBank/DDBJ databases">
        <title>Genome sequence of the yeast Holleya sinecauda.</title>
        <authorList>
            <person name="Dietrich F.S."/>
        </authorList>
    </citation>
    <scope>NUCLEOTIDE SEQUENCE [LARGE SCALE GENOMIC DNA]</scope>
    <source>
        <strain evidence="2 3">ATCC 58844</strain>
    </source>
</reference>
<sequence length="411" mass="46607">MSQTSEAKVEELFSDFEDDVKPKSSEVFLGFVDAAIKASDDITIQDTFIGGEPVWLHEDSIPDEKLLQCGTCKSTKNMMLLLQAFAPVDPEQVEKVCERKNLQLTTDKYIDSSLDRVLYVFICRNCGKKGSSVKCIRGVRLPTSNSARDELNKILETPTERKDFNINPFDIQNSDNQTNVFSANPFAPASSTSDENPFSSGITNNVVEAKTEVMKPSTARKLHDAKPDKIFDKSKAFAGFFLFVDEESFKNTPDHLKLPKNIKIDKSSLDLSVETEEPEKTAVKLDPNTERLSKFLDDEVFQKFQEVVGYNPSQVLRYELGGDPLYYSRVAKKYEDVLPAPSFNPSSRRVFEMQLMPKMILDLEDEVSIKDGMDWGTIMVFTDVENWVPEFDEHGVGYVEECVRVQWESEK</sequence>
<organism evidence="2 3">
    <name type="scientific">Eremothecium sinecaudum</name>
    <dbReference type="NCBI Taxonomy" id="45286"/>
    <lineage>
        <taxon>Eukaryota</taxon>
        <taxon>Fungi</taxon>
        <taxon>Dikarya</taxon>
        <taxon>Ascomycota</taxon>
        <taxon>Saccharomycotina</taxon>
        <taxon>Saccharomycetes</taxon>
        <taxon>Saccharomycetales</taxon>
        <taxon>Saccharomycetaceae</taxon>
        <taxon>Eremothecium</taxon>
    </lineage>
</organism>
<dbReference type="Proteomes" id="UP000243052">
    <property type="component" value="Chromosome iii"/>
</dbReference>
<dbReference type="EMBL" id="CP014243">
    <property type="protein sequence ID" value="AMD20020.1"/>
    <property type="molecule type" value="Genomic_DNA"/>
</dbReference>
<evidence type="ECO:0000313" key="3">
    <source>
        <dbReference type="Proteomes" id="UP000243052"/>
    </source>
</evidence>
<dbReference type="AlphaFoldDB" id="A0A0X8HRC7"/>
<dbReference type="GeneID" id="28723252"/>
<accession>A0A0X8HRC7</accession>
<name>A0A0X8HRC7_9SACH</name>
<feature type="domain" description="Programmed cell death protein 2 C-terminal" evidence="1">
    <location>
        <begin position="298"/>
        <end position="407"/>
    </location>
</feature>
<proteinExistence type="predicted"/>
<dbReference type="OrthoDB" id="443682at2759"/>
<evidence type="ECO:0000259" key="1">
    <source>
        <dbReference type="Pfam" id="PF04194"/>
    </source>
</evidence>
<dbReference type="PANTHER" id="PTHR47524">
    <property type="entry name" value="20S RRNA ACCUMULATION PROTEIN 4"/>
    <property type="match status" value="1"/>
</dbReference>
<dbReference type="RefSeq" id="XP_017987016.1">
    <property type="nucleotide sequence ID" value="XM_018131096.1"/>
</dbReference>
<dbReference type="PANTHER" id="PTHR47524:SF1">
    <property type="entry name" value="20S RRNA ACCUMULATION PROTEIN 4"/>
    <property type="match status" value="1"/>
</dbReference>
<dbReference type="GO" id="GO:0005737">
    <property type="term" value="C:cytoplasm"/>
    <property type="evidence" value="ECO:0007669"/>
    <property type="project" value="InterPro"/>
</dbReference>
<keyword evidence="3" id="KW-1185">Reference proteome</keyword>
<dbReference type="Pfam" id="PF04194">
    <property type="entry name" value="PDCD2_C"/>
    <property type="match status" value="1"/>
</dbReference>
<protein>
    <submittedName>
        <fullName evidence="2">HCL131Cp</fullName>
    </submittedName>
</protein>
<gene>
    <name evidence="2" type="ORF">AW171_hschr31889</name>
</gene>
<evidence type="ECO:0000313" key="2">
    <source>
        <dbReference type="EMBL" id="AMD20020.1"/>
    </source>
</evidence>